<dbReference type="GO" id="GO:0016491">
    <property type="term" value="F:oxidoreductase activity"/>
    <property type="evidence" value="ECO:0007669"/>
    <property type="project" value="UniProtKB-KW"/>
</dbReference>
<dbReference type="EMBL" id="QNZI01000271">
    <property type="protein sequence ID" value="RTZ82452.1"/>
    <property type="molecule type" value="Genomic_DNA"/>
</dbReference>
<dbReference type="SUPFAM" id="SSF52283">
    <property type="entry name" value="Formate/glycerate dehydrogenase catalytic domain-like"/>
    <property type="match status" value="1"/>
</dbReference>
<evidence type="ECO:0000256" key="2">
    <source>
        <dbReference type="ARBA" id="ARBA00004429"/>
    </source>
</evidence>
<dbReference type="AlphaFoldDB" id="A0A432GF90"/>
<accession>A0A432GF90</accession>
<evidence type="ECO:0000256" key="7">
    <source>
        <dbReference type="ARBA" id="ARBA00022692"/>
    </source>
</evidence>
<dbReference type="GO" id="GO:0050661">
    <property type="term" value="F:NADP binding"/>
    <property type="evidence" value="ECO:0007669"/>
    <property type="project" value="TreeGrafter"/>
</dbReference>
<evidence type="ECO:0000313" key="22">
    <source>
        <dbReference type="Proteomes" id="UP000287176"/>
    </source>
</evidence>
<evidence type="ECO:0000256" key="8">
    <source>
        <dbReference type="ARBA" id="ARBA00022741"/>
    </source>
</evidence>
<dbReference type="InterPro" id="IPR008143">
    <property type="entry name" value="Ala_DH/PNT_CS2"/>
</dbReference>
<dbReference type="GO" id="GO:0005886">
    <property type="term" value="C:plasma membrane"/>
    <property type="evidence" value="ECO:0007669"/>
    <property type="project" value="UniProtKB-SubCell"/>
</dbReference>
<dbReference type="NCBIfam" id="TIGR00561">
    <property type="entry name" value="pntA"/>
    <property type="match status" value="1"/>
</dbReference>
<dbReference type="InterPro" id="IPR007886">
    <property type="entry name" value="AlaDH/PNT_N"/>
</dbReference>
<keyword evidence="10" id="KW-1278">Translocase</keyword>
<evidence type="ECO:0000256" key="10">
    <source>
        <dbReference type="ARBA" id="ARBA00022967"/>
    </source>
</evidence>
<evidence type="ECO:0000256" key="15">
    <source>
        <dbReference type="ARBA" id="ARBA00071831"/>
    </source>
</evidence>
<dbReference type="EC" id="7.1.1.1" evidence="4"/>
<evidence type="ECO:0000259" key="19">
    <source>
        <dbReference type="SMART" id="SM01002"/>
    </source>
</evidence>
<evidence type="ECO:0000256" key="11">
    <source>
        <dbReference type="ARBA" id="ARBA00022989"/>
    </source>
</evidence>
<name>A0A432GF90_9DELT</name>
<dbReference type="PANTHER" id="PTHR10160:SF19">
    <property type="entry name" value="PROTON-TRANSLOCATING NAD(P)(+) TRANSHYDROGENASE"/>
    <property type="match status" value="1"/>
</dbReference>
<sequence>MIIGVLKEIHPGERRVAMAPSVAKQCIKNGHSVLLEHGAGIIANFTDDQYEDSGVEIVESAHKIWEKTDVILKIRPPEENLETEEHEADLLRKGACLICLLNPGRNSDLLKRLAKTGGTAIAVDAIPRISRAQSMDVLSSMANISGYRAVTEAAHNFGRLFTGQITAAGKIPPAKVLVIGAGVAGLSAIGAAQSLGAIVRAFDTRTSVREEIQSMGAEYLGMNLEEDGAGSGGYAKTMSKEFIDAEMRLFAEQAKEVNIIITTAAIPGKKSPVLITKEMVESMIPGSVIVDLAAEGGGNCEMTKPGEFRVYKKVTIIGFTDLPSRLPTQASQLFSNNTAKLIQHLNVDGELNLDLEDEITGAITVVHDGKVLWDLEAQNKVQKKTVAPVNLETVSEKISELPEVEKKKWSLLKMIGWLSAFVLVALIGFGGSSEFISHVTVFVLACFVGYMVIWNVSPSLHTPLMSVTNAISGIIVIGGMIHLSGEQIILPAIAVLIAAINIFGGFLVTHRMLEMFRK</sequence>
<evidence type="ECO:0000256" key="6">
    <source>
        <dbReference type="ARBA" id="ARBA00022519"/>
    </source>
</evidence>
<dbReference type="NCBIfam" id="NF006942">
    <property type="entry name" value="PRK09424.1"/>
    <property type="match status" value="1"/>
</dbReference>
<keyword evidence="9" id="KW-0521">NADP</keyword>
<dbReference type="InterPro" id="IPR026255">
    <property type="entry name" value="NADP_transhyd_a"/>
</dbReference>
<dbReference type="SUPFAM" id="SSF51735">
    <property type="entry name" value="NAD(P)-binding Rossmann-fold domains"/>
    <property type="match status" value="1"/>
</dbReference>
<reference evidence="21 22" key="1">
    <citation type="submission" date="2018-06" db="EMBL/GenBank/DDBJ databases">
        <title>Combined omics and stable isotope probing to characterize newly discovered Mariana Back-Arc vent microbial communities.</title>
        <authorList>
            <person name="Trembath-Reichert E."/>
            <person name="Huber J.A."/>
        </authorList>
    </citation>
    <scope>NUCLEOTIDE SEQUENCE [LARGE SCALE GENOMIC DNA]</scope>
    <source>
        <strain evidence="21">MAG 24</strain>
    </source>
</reference>
<comment type="similarity">
    <text evidence="3">Belongs to the AlaDH/PNT family.</text>
</comment>
<dbReference type="FunFam" id="3.40.50.720:FF:000028">
    <property type="entry name" value="NAD(P) transhydrogenase subunit alpha"/>
    <property type="match status" value="1"/>
</dbReference>
<evidence type="ECO:0000256" key="5">
    <source>
        <dbReference type="ARBA" id="ARBA00022475"/>
    </source>
</evidence>
<evidence type="ECO:0000256" key="3">
    <source>
        <dbReference type="ARBA" id="ARBA00005689"/>
    </source>
</evidence>
<protein>
    <recommendedName>
        <fullName evidence="15">NAD(P) transhydrogenase subunit alpha</fullName>
        <ecNumber evidence="4">7.1.1.1</ecNumber>
    </recommendedName>
    <alternativeName>
        <fullName evidence="17">Nicotinamide nucleotide transhydrogenase subunit alpha</fullName>
    </alternativeName>
    <alternativeName>
        <fullName evidence="16">Pyridine nucleotide transhydrogenase subunit alpha</fullName>
    </alternativeName>
</protein>
<comment type="function">
    <text evidence="1">The transhydrogenation between NADH and NADP is coupled to respiration and ATP hydrolysis and functions as a proton pump across the membrane.</text>
</comment>
<keyword evidence="13 18" id="KW-0472">Membrane</keyword>
<evidence type="ECO:0000256" key="1">
    <source>
        <dbReference type="ARBA" id="ARBA00003943"/>
    </source>
</evidence>
<evidence type="ECO:0000256" key="14">
    <source>
        <dbReference type="ARBA" id="ARBA00048202"/>
    </source>
</evidence>
<keyword evidence="11 18" id="KW-1133">Transmembrane helix</keyword>
<dbReference type="GO" id="GO:0008750">
    <property type="term" value="F:proton-translocating NAD(P)+ transhydrogenase activity"/>
    <property type="evidence" value="ECO:0007669"/>
    <property type="project" value="UniProtKB-EC"/>
</dbReference>
<dbReference type="CDD" id="cd05304">
    <property type="entry name" value="Rubrum_tdh"/>
    <property type="match status" value="1"/>
</dbReference>
<dbReference type="InterPro" id="IPR036291">
    <property type="entry name" value="NAD(P)-bd_dom_sf"/>
</dbReference>
<comment type="caution">
    <text evidence="21">The sequence shown here is derived from an EMBL/GenBank/DDBJ whole genome shotgun (WGS) entry which is preliminary data.</text>
</comment>
<dbReference type="Pfam" id="PF01262">
    <property type="entry name" value="AlaDh_PNT_C"/>
    <property type="match status" value="1"/>
</dbReference>
<dbReference type="GO" id="GO:0006740">
    <property type="term" value="P:NADPH regeneration"/>
    <property type="evidence" value="ECO:0007669"/>
    <property type="project" value="TreeGrafter"/>
</dbReference>
<dbReference type="Gene3D" id="3.40.50.720">
    <property type="entry name" value="NAD(P)-binding Rossmann-like Domain"/>
    <property type="match status" value="2"/>
</dbReference>
<organism evidence="21 22">
    <name type="scientific">SAR324 cluster bacterium</name>
    <dbReference type="NCBI Taxonomy" id="2024889"/>
    <lineage>
        <taxon>Bacteria</taxon>
        <taxon>Deltaproteobacteria</taxon>
        <taxon>SAR324 cluster</taxon>
    </lineage>
</organism>
<dbReference type="PIRSF" id="PIRSF000203">
    <property type="entry name" value="NADP_transhydrogenase_alpha"/>
    <property type="match status" value="1"/>
</dbReference>
<evidence type="ECO:0000256" key="16">
    <source>
        <dbReference type="ARBA" id="ARBA00079788"/>
    </source>
</evidence>
<evidence type="ECO:0000256" key="17">
    <source>
        <dbReference type="ARBA" id="ARBA00083734"/>
    </source>
</evidence>
<feature type="transmembrane region" description="Helical" evidence="18">
    <location>
        <begin position="411"/>
        <end position="429"/>
    </location>
</feature>
<dbReference type="SMART" id="SM01003">
    <property type="entry name" value="AlaDh_PNT_N"/>
    <property type="match status" value="1"/>
</dbReference>
<keyword evidence="21" id="KW-0560">Oxidoreductase</keyword>
<dbReference type="InterPro" id="IPR024605">
    <property type="entry name" value="NADP_transhyd_a_C"/>
</dbReference>
<feature type="domain" description="Alanine dehydrogenase/pyridine nucleotide transhydrogenase N-terminal" evidence="20">
    <location>
        <begin position="4"/>
        <end position="145"/>
    </location>
</feature>
<evidence type="ECO:0000256" key="9">
    <source>
        <dbReference type="ARBA" id="ARBA00022857"/>
    </source>
</evidence>
<evidence type="ECO:0000256" key="12">
    <source>
        <dbReference type="ARBA" id="ARBA00023027"/>
    </source>
</evidence>
<gene>
    <name evidence="21" type="ORF">DSY94_10325</name>
</gene>
<feature type="transmembrane region" description="Helical" evidence="18">
    <location>
        <begin position="463"/>
        <end position="482"/>
    </location>
</feature>
<comment type="subcellular location">
    <subcellularLocation>
        <location evidence="2">Cell inner membrane</location>
        <topology evidence="2">Multi-pass membrane protein</topology>
    </subcellularLocation>
</comment>
<evidence type="ECO:0000313" key="21">
    <source>
        <dbReference type="EMBL" id="RTZ82452.1"/>
    </source>
</evidence>
<evidence type="ECO:0000259" key="20">
    <source>
        <dbReference type="SMART" id="SM01003"/>
    </source>
</evidence>
<dbReference type="Pfam" id="PF12769">
    <property type="entry name" value="PNTB_4TM"/>
    <property type="match status" value="1"/>
</dbReference>
<feature type="transmembrane region" description="Helical" evidence="18">
    <location>
        <begin position="488"/>
        <end position="508"/>
    </location>
</feature>
<evidence type="ECO:0000256" key="18">
    <source>
        <dbReference type="SAM" id="Phobius"/>
    </source>
</evidence>
<dbReference type="Pfam" id="PF05222">
    <property type="entry name" value="AlaDh_PNT_N"/>
    <property type="match status" value="1"/>
</dbReference>
<dbReference type="PANTHER" id="PTHR10160">
    <property type="entry name" value="NAD(P) TRANSHYDROGENASE"/>
    <property type="match status" value="1"/>
</dbReference>
<keyword evidence="6" id="KW-0997">Cell inner membrane</keyword>
<comment type="catalytic activity">
    <reaction evidence="14">
        <text>NAD(+) + NADPH + H(+)(in) = NADH + NADP(+) + H(+)(out)</text>
        <dbReference type="Rhea" id="RHEA:47992"/>
        <dbReference type="ChEBI" id="CHEBI:15378"/>
        <dbReference type="ChEBI" id="CHEBI:57540"/>
        <dbReference type="ChEBI" id="CHEBI:57783"/>
        <dbReference type="ChEBI" id="CHEBI:57945"/>
        <dbReference type="ChEBI" id="CHEBI:58349"/>
        <dbReference type="EC" id="7.1.1.1"/>
    </reaction>
</comment>
<keyword evidence="7 18" id="KW-0812">Transmembrane</keyword>
<dbReference type="PROSITE" id="PS00837">
    <property type="entry name" value="ALADH_PNT_2"/>
    <property type="match status" value="1"/>
</dbReference>
<evidence type="ECO:0000256" key="13">
    <source>
        <dbReference type="ARBA" id="ARBA00023136"/>
    </source>
</evidence>
<evidence type="ECO:0000256" key="4">
    <source>
        <dbReference type="ARBA" id="ARBA00012943"/>
    </source>
</evidence>
<feature type="transmembrane region" description="Helical" evidence="18">
    <location>
        <begin position="435"/>
        <end position="456"/>
    </location>
</feature>
<keyword evidence="5" id="KW-1003">Cell membrane</keyword>
<dbReference type="SMART" id="SM01002">
    <property type="entry name" value="AlaDh_PNT_C"/>
    <property type="match status" value="1"/>
</dbReference>
<dbReference type="Proteomes" id="UP000287176">
    <property type="component" value="Unassembled WGS sequence"/>
</dbReference>
<proteinExistence type="inferred from homology"/>
<dbReference type="InterPro" id="IPR007698">
    <property type="entry name" value="AlaDH/PNT_NAD(H)-bd"/>
</dbReference>
<keyword evidence="8" id="KW-0547">Nucleotide-binding</keyword>
<feature type="domain" description="Alanine dehydrogenase/pyridine nucleotide transhydrogenase NAD(H)-binding" evidence="19">
    <location>
        <begin position="154"/>
        <end position="318"/>
    </location>
</feature>
<keyword evidence="12" id="KW-0520">NAD</keyword>